<dbReference type="PANTHER" id="PTHR32063">
    <property type="match status" value="1"/>
</dbReference>
<dbReference type="InterPro" id="IPR001036">
    <property type="entry name" value="Acrflvin-R"/>
</dbReference>
<feature type="transmembrane region" description="Helical" evidence="1">
    <location>
        <begin position="988"/>
        <end position="1014"/>
    </location>
</feature>
<dbReference type="SUPFAM" id="SSF82866">
    <property type="entry name" value="Multidrug efflux transporter AcrB transmembrane domain"/>
    <property type="match status" value="2"/>
</dbReference>
<dbReference type="PANTHER" id="PTHR32063:SF30">
    <property type="entry name" value="ACRB_ACRD_ACRF FAMILY PROTEIN"/>
    <property type="match status" value="1"/>
</dbReference>
<feature type="transmembrane region" description="Helical" evidence="1">
    <location>
        <begin position="432"/>
        <end position="455"/>
    </location>
</feature>
<dbReference type="Gene3D" id="3.30.70.1320">
    <property type="entry name" value="Multidrug efflux transporter AcrB pore domain like"/>
    <property type="match status" value="1"/>
</dbReference>
<dbReference type="SUPFAM" id="SSF82714">
    <property type="entry name" value="Multidrug efflux transporter AcrB TolC docking domain, DN and DC subdomains"/>
    <property type="match status" value="2"/>
</dbReference>
<evidence type="ECO:0000313" key="2">
    <source>
        <dbReference type="EMBL" id="ABJ10617.1"/>
    </source>
</evidence>
<dbReference type="Pfam" id="PF00873">
    <property type="entry name" value="ACR_tran"/>
    <property type="match status" value="1"/>
</dbReference>
<proteinExistence type="predicted"/>
<gene>
    <name evidence="2" type="ordered locus">PA14_45890</name>
</gene>
<dbReference type="Proteomes" id="UP000000653">
    <property type="component" value="Chromosome"/>
</dbReference>
<feature type="transmembrane region" description="Helical" evidence="1">
    <location>
        <begin position="528"/>
        <end position="547"/>
    </location>
</feature>
<dbReference type="AlphaFoldDB" id="A0A0H2Z7N5"/>
<dbReference type="Gene3D" id="3.30.70.1440">
    <property type="entry name" value="Multidrug efflux transporter AcrB pore domain"/>
    <property type="match status" value="1"/>
</dbReference>
<dbReference type="RefSeq" id="WP_003140284.1">
    <property type="nucleotide sequence ID" value="NC_008463.1"/>
</dbReference>
<name>A0A0H2Z7N5_PSEAB</name>
<sequence length="1036" mass="110755">MTPRAGISGWCVRHPIATALLTLASLLLGLLAFLRLGVAPLPEADFPTIQINALLPGGSPETMASSVATPLEVQFSAIPGITEMTSSSALGTTTLTLQFSLDKSIDVAAQEVQAAINAAAGRLPVDMPNLPTWRKVNPADSPIMILRVNSEMMPLIELSDYAETILARQLSQVNGVGQIFVVGQQRPAIRIQAQPEKLAAYQLTLADLRQSLQSASVNLAKGALYGEGRVSTLAANDQLFNASDYDDLVVAYRQGAPVFLKDVARIVSAPEDDYVQAWPNGVPGVALVILRQPGANIVDTADAIQAALPRLREMLPATIEVDVLNDRTRTIRSSLHEVELTLLLTIGLVVLVMGLFLRQLSATLIVATVLAVSLSASFAAMYVLGFTLNNLTLVALIIAVGFIVDDAIVVVENIHRHLEAGASKVEAALKGAAEIGFTVISISFSLIAAFIPLLFMGGIVGRLFREFAVSVTVAILISVVASLTLAPMLASRFMPALRHAEAPRKGFAEWLTGGYERGLRWALGHQRLMLVGFAFTVLVAVAGYVGIPKGFFPLQDTAFVFGTSQAAEDISYDDMVAKHRQLAEIIASDPAVQSYNHAVGVTGGSQSLANGRFWIVLKDRGERDVSVGEFIDRLRPQLAKVPGIMLYLRAAQDINLSSGPSRTQYQYALRSSDSTQLALWAQRLTERLKQVPGLMDVSNDLQVGASVTALDIDRVAAARFGLSAEDVSQTLYDAFGQRQVGEYQTEVNQYKVVLELDARQRGRAESLDWFYLRSPLSGEMVPLSAIAKVAAPRSGPLQINHNGMFPAVNLSFNLAAGVSLGEAVQAVQRAQEEIGMPSTIIGVFQGAAQAFQSSLASQPLLILAALIAVYIILGVLYESFVHPLTILSTLPSAGIGAVFLLWAWGQDFSIMALIGIVLLIGIVKKNGILMVDFAIVAQREQGMSAEQAIYQACLTRFRPIMMTTLAALLGAIPLMIGFGTGSELRQPLGIAVVGGLLVSQVLTLFSTPVVYLALERLFHRRGATTSDGGTAGATAT</sequence>
<dbReference type="Gene3D" id="1.20.1640.10">
    <property type="entry name" value="Multidrug efflux transporter AcrB transmembrane domain"/>
    <property type="match status" value="2"/>
</dbReference>
<keyword evidence="1" id="KW-0812">Transmembrane</keyword>
<feature type="transmembrane region" description="Helical" evidence="1">
    <location>
        <begin position="910"/>
        <end position="936"/>
    </location>
</feature>
<feature type="transmembrane region" description="Helical" evidence="1">
    <location>
        <begin position="364"/>
        <end position="385"/>
    </location>
</feature>
<reference evidence="2 3" key="1">
    <citation type="journal article" date="2006" name="Genome Biol.">
        <title>Genomic analysis reveals that Pseudomonas aeruginosa virulence is combinatorial.</title>
        <authorList>
            <person name="Lee D.G."/>
            <person name="Urbach J.M."/>
            <person name="Wu G."/>
            <person name="Liberati N.T."/>
            <person name="Feinbaum R.L."/>
            <person name="Miyata S."/>
            <person name="Diggins L.T."/>
            <person name="He J."/>
            <person name="Saucier M."/>
            <person name="Deziel E."/>
            <person name="Friedman L."/>
            <person name="Li L."/>
            <person name="Grills G."/>
            <person name="Montgomery K."/>
            <person name="Kucherlapati R."/>
            <person name="Rahme L.G."/>
            <person name="Ausubel F.M."/>
        </authorList>
    </citation>
    <scope>NUCLEOTIDE SEQUENCE [LARGE SCALE GENOMIC DNA]</scope>
    <source>
        <strain evidence="2 3">UCBPP-PA14</strain>
    </source>
</reference>
<dbReference type="InterPro" id="IPR027463">
    <property type="entry name" value="AcrB_DN_DC_subdom"/>
</dbReference>
<feature type="transmembrane region" description="Helical" evidence="1">
    <location>
        <begin position="957"/>
        <end position="976"/>
    </location>
</feature>
<accession>A0A0H2Z7N5</accession>
<dbReference type="KEGG" id="pau:PA14_45890"/>
<dbReference type="NCBIfam" id="NF033617">
    <property type="entry name" value="RND_permease_2"/>
    <property type="match status" value="1"/>
</dbReference>
<evidence type="ECO:0000256" key="1">
    <source>
        <dbReference type="SAM" id="Phobius"/>
    </source>
</evidence>
<feature type="transmembrane region" description="Helical" evidence="1">
    <location>
        <begin position="340"/>
        <end position="357"/>
    </location>
</feature>
<keyword evidence="1" id="KW-0472">Membrane</keyword>
<dbReference type="PRINTS" id="PR00702">
    <property type="entry name" value="ACRIFLAVINRP"/>
</dbReference>
<feature type="transmembrane region" description="Helical" evidence="1">
    <location>
        <begin position="860"/>
        <end position="877"/>
    </location>
</feature>
<dbReference type="GO" id="GO:0005886">
    <property type="term" value="C:plasma membrane"/>
    <property type="evidence" value="ECO:0007669"/>
    <property type="project" value="TreeGrafter"/>
</dbReference>
<dbReference type="HOGENOM" id="CLU_002755_1_2_6"/>
<dbReference type="Gene3D" id="3.30.70.1430">
    <property type="entry name" value="Multidrug efflux transporter AcrB pore domain"/>
    <property type="match status" value="2"/>
</dbReference>
<dbReference type="BioCyc" id="PAER208963:G1G74-3847-MONOMER"/>
<dbReference type="Gene3D" id="3.30.2090.10">
    <property type="entry name" value="Multidrug efflux transporter AcrB TolC docking domain, DN and DC subdomains"/>
    <property type="match status" value="2"/>
</dbReference>
<protein>
    <submittedName>
        <fullName evidence="2">Putative RND efflux transporter</fullName>
    </submittedName>
</protein>
<organism evidence="2 3">
    <name type="scientific">Pseudomonas aeruginosa (strain UCBPP-PA14)</name>
    <dbReference type="NCBI Taxonomy" id="208963"/>
    <lineage>
        <taxon>Bacteria</taxon>
        <taxon>Pseudomonadati</taxon>
        <taxon>Pseudomonadota</taxon>
        <taxon>Gammaproteobacteria</taxon>
        <taxon>Pseudomonadales</taxon>
        <taxon>Pseudomonadaceae</taxon>
        <taxon>Pseudomonas</taxon>
    </lineage>
</organism>
<evidence type="ECO:0000313" key="3">
    <source>
        <dbReference type="Proteomes" id="UP000000653"/>
    </source>
</evidence>
<dbReference type="EMBL" id="CP000438">
    <property type="protein sequence ID" value="ABJ10617.1"/>
    <property type="molecule type" value="Genomic_DNA"/>
</dbReference>
<feature type="transmembrane region" description="Helical" evidence="1">
    <location>
        <begin position="467"/>
        <end position="490"/>
    </location>
</feature>
<feature type="transmembrane region" description="Helical" evidence="1">
    <location>
        <begin position="391"/>
        <end position="411"/>
    </location>
</feature>
<keyword evidence="1" id="KW-1133">Transmembrane helix</keyword>
<dbReference type="GO" id="GO:0042910">
    <property type="term" value="F:xenobiotic transmembrane transporter activity"/>
    <property type="evidence" value="ECO:0007669"/>
    <property type="project" value="TreeGrafter"/>
</dbReference>
<dbReference type="SUPFAM" id="SSF82693">
    <property type="entry name" value="Multidrug efflux transporter AcrB pore domain, PN1, PN2, PC1 and PC2 subdomains"/>
    <property type="match status" value="3"/>
</dbReference>
<feature type="transmembrane region" description="Helical" evidence="1">
    <location>
        <begin position="884"/>
        <end position="904"/>
    </location>
</feature>